<dbReference type="GO" id="GO:0008081">
    <property type="term" value="F:phosphoric diester hydrolase activity"/>
    <property type="evidence" value="ECO:0000318"/>
    <property type="project" value="GO_Central"/>
</dbReference>
<proteinExistence type="predicted"/>
<organism evidence="6">
    <name type="scientific">Glycine max</name>
    <name type="common">Soybean</name>
    <name type="synonym">Glycine hispida</name>
    <dbReference type="NCBI Taxonomy" id="3847"/>
    <lineage>
        <taxon>Eukaryota</taxon>
        <taxon>Viridiplantae</taxon>
        <taxon>Streptophyta</taxon>
        <taxon>Embryophyta</taxon>
        <taxon>Tracheophyta</taxon>
        <taxon>Spermatophyta</taxon>
        <taxon>Magnoliopsida</taxon>
        <taxon>eudicotyledons</taxon>
        <taxon>Gunneridae</taxon>
        <taxon>Pentapetalae</taxon>
        <taxon>rosids</taxon>
        <taxon>fabids</taxon>
        <taxon>Fabales</taxon>
        <taxon>Fabaceae</taxon>
        <taxon>Papilionoideae</taxon>
        <taxon>50 kb inversion clade</taxon>
        <taxon>NPAAA clade</taxon>
        <taxon>indigoferoid/millettioid clade</taxon>
        <taxon>Phaseoleae</taxon>
        <taxon>Glycine</taxon>
        <taxon>Glycine subgen. Soja</taxon>
    </lineage>
</organism>
<keyword evidence="2" id="KW-0479">Metal-binding</keyword>
<dbReference type="GO" id="GO:0046872">
    <property type="term" value="F:metal ion binding"/>
    <property type="evidence" value="ECO:0007669"/>
    <property type="project" value="UniProtKB-KW"/>
</dbReference>
<dbReference type="Gramene" id="KRG98941">
    <property type="protein sequence ID" value="KRG98941"/>
    <property type="gene ID" value="GLYMA_18G108800"/>
</dbReference>
<evidence type="ECO:0000313" key="7">
    <source>
        <dbReference type="Proteomes" id="UP000008827"/>
    </source>
</evidence>
<dbReference type="Gene3D" id="3.60.10.10">
    <property type="entry name" value="Endonuclease/exonuclease/phosphatase"/>
    <property type="match status" value="1"/>
</dbReference>
<evidence type="ECO:0008006" key="8">
    <source>
        <dbReference type="Google" id="ProtNLM"/>
    </source>
</evidence>
<dbReference type="InterPro" id="IPR036691">
    <property type="entry name" value="Endo/exonu/phosph_ase_sf"/>
</dbReference>
<dbReference type="EnsemblPlants" id="KRG98941">
    <property type="protein sequence ID" value="KRG98941"/>
    <property type="gene ID" value="GLYMA_18G108800"/>
</dbReference>
<evidence type="ECO:0000256" key="2">
    <source>
        <dbReference type="ARBA" id="ARBA00022723"/>
    </source>
</evidence>
<dbReference type="PANTHER" id="PTHR22748">
    <property type="entry name" value="AP ENDONUCLEASE"/>
    <property type="match status" value="1"/>
</dbReference>
<protein>
    <recommendedName>
        <fullName evidence="8">Endonuclease/exonuclease/phosphatase domain-containing protein</fullName>
    </recommendedName>
</protein>
<dbReference type="OMA" id="KCEWRES"/>
<reference evidence="5 6" key="1">
    <citation type="journal article" date="2010" name="Nature">
        <title>Genome sequence of the palaeopolyploid soybean.</title>
        <authorList>
            <person name="Schmutz J."/>
            <person name="Cannon S.B."/>
            <person name="Schlueter J."/>
            <person name="Ma J."/>
            <person name="Mitros T."/>
            <person name="Nelson W."/>
            <person name="Hyten D.L."/>
            <person name="Song Q."/>
            <person name="Thelen J.J."/>
            <person name="Cheng J."/>
            <person name="Xu D."/>
            <person name="Hellsten U."/>
            <person name="May G.D."/>
            <person name="Yu Y."/>
            <person name="Sakurai T."/>
            <person name="Umezawa T."/>
            <person name="Bhattacharyya M.K."/>
            <person name="Sandhu D."/>
            <person name="Valliyodan B."/>
            <person name="Lindquist E."/>
            <person name="Peto M."/>
            <person name="Grant D."/>
            <person name="Shu S."/>
            <person name="Goodstein D."/>
            <person name="Barry K."/>
            <person name="Futrell-Griggs M."/>
            <person name="Abernathy B."/>
            <person name="Du J."/>
            <person name="Tian Z."/>
            <person name="Zhu L."/>
            <person name="Gill N."/>
            <person name="Joshi T."/>
            <person name="Libault M."/>
            <person name="Sethuraman A."/>
            <person name="Zhang X.-C."/>
            <person name="Shinozaki K."/>
            <person name="Nguyen H.T."/>
            <person name="Wing R.A."/>
            <person name="Cregan P."/>
            <person name="Specht J."/>
            <person name="Grimwood J."/>
            <person name="Rokhsar D."/>
            <person name="Stacey G."/>
            <person name="Shoemaker R.C."/>
            <person name="Jackson S.A."/>
        </authorList>
    </citation>
    <scope>NUCLEOTIDE SEQUENCE [LARGE SCALE GENOMIC DNA]</scope>
    <source>
        <strain evidence="6">cv. Williams 82</strain>
        <tissue evidence="5">Callus</tissue>
    </source>
</reference>
<dbReference type="GO" id="GO:0005634">
    <property type="term" value="C:nucleus"/>
    <property type="evidence" value="ECO:0000318"/>
    <property type="project" value="GO_Central"/>
</dbReference>
<dbReference type="GO" id="GO:0003906">
    <property type="term" value="F:DNA-(apurinic or apyrimidinic site) endonuclease activity"/>
    <property type="evidence" value="ECO:0000318"/>
    <property type="project" value="GO_Central"/>
</dbReference>
<name>K7MR81_SOYBN</name>
<comment type="cofactor">
    <cofactor evidence="1">
        <name>Mg(2+)</name>
        <dbReference type="ChEBI" id="CHEBI:18420"/>
    </cofactor>
</comment>
<dbReference type="HOGENOM" id="CLU_131209_0_0_1"/>
<keyword evidence="4" id="KW-0460">Magnesium</keyword>
<dbReference type="InParanoid" id="K7MR81"/>
<gene>
    <name evidence="5" type="ORF">GLYMA_18G108800</name>
</gene>
<dbReference type="Proteomes" id="UP000008827">
    <property type="component" value="Chromosome 18"/>
</dbReference>
<keyword evidence="3" id="KW-0378">Hydrolase</keyword>
<reference evidence="6" key="2">
    <citation type="submission" date="2018-02" db="UniProtKB">
        <authorList>
            <consortium name="EnsemblPlants"/>
        </authorList>
    </citation>
    <scope>IDENTIFICATION</scope>
    <source>
        <strain evidence="6">Williams 82</strain>
    </source>
</reference>
<dbReference type="AlphaFoldDB" id="K7MR81"/>
<evidence type="ECO:0000313" key="6">
    <source>
        <dbReference type="EnsemblPlants" id="KRG98941"/>
    </source>
</evidence>
<dbReference type="GO" id="GO:0006284">
    <property type="term" value="P:base-excision repair"/>
    <property type="evidence" value="ECO:0000318"/>
    <property type="project" value="GO_Central"/>
</dbReference>
<dbReference type="PaxDb" id="3847-GLYMA18G13052.1"/>
<dbReference type="SUPFAM" id="SSF56219">
    <property type="entry name" value="DNase I-like"/>
    <property type="match status" value="1"/>
</dbReference>
<accession>K7MR81</accession>
<dbReference type="EMBL" id="CM000851">
    <property type="protein sequence ID" value="KRG98941.1"/>
    <property type="molecule type" value="Genomic_DNA"/>
</dbReference>
<dbReference type="SMR" id="K7MR81"/>
<dbReference type="GO" id="GO:0008311">
    <property type="term" value="F:double-stranded DNA 3'-5' DNA exonuclease activity"/>
    <property type="evidence" value="ECO:0000318"/>
    <property type="project" value="GO_Central"/>
</dbReference>
<reference evidence="5" key="3">
    <citation type="submission" date="2018-07" db="EMBL/GenBank/DDBJ databases">
        <title>WGS assembly of Glycine max.</title>
        <authorList>
            <person name="Schmutz J."/>
            <person name="Cannon S."/>
            <person name="Schlueter J."/>
            <person name="Ma J."/>
            <person name="Mitros T."/>
            <person name="Nelson W."/>
            <person name="Hyten D."/>
            <person name="Song Q."/>
            <person name="Thelen J."/>
            <person name="Cheng J."/>
            <person name="Xu D."/>
            <person name="Hellsten U."/>
            <person name="May G."/>
            <person name="Yu Y."/>
            <person name="Sakurai T."/>
            <person name="Umezawa T."/>
            <person name="Bhattacharyya M."/>
            <person name="Sandhu D."/>
            <person name="Valliyodan B."/>
            <person name="Lindquist E."/>
            <person name="Peto M."/>
            <person name="Grant D."/>
            <person name="Shu S."/>
            <person name="Goodstein D."/>
            <person name="Barry K."/>
            <person name="Futrell-Griggs M."/>
            <person name="Abernathy B."/>
            <person name="Du J."/>
            <person name="Tian Z."/>
            <person name="Zhu L."/>
            <person name="Gill N."/>
            <person name="Joshi T."/>
            <person name="Libault M."/>
            <person name="Sethuraman A."/>
            <person name="Zhang X."/>
            <person name="Shinozaki K."/>
            <person name="Nguyen H."/>
            <person name="Wing R."/>
            <person name="Cregan P."/>
            <person name="Specht J."/>
            <person name="Grimwood J."/>
            <person name="Rokhsar D."/>
            <person name="Stacey G."/>
            <person name="Shoemaker R."/>
            <person name="Jackson S."/>
        </authorList>
    </citation>
    <scope>NUCLEOTIDE SEQUENCE</scope>
    <source>
        <tissue evidence="5">Callus</tissue>
    </source>
</reference>
<evidence type="ECO:0000256" key="1">
    <source>
        <dbReference type="ARBA" id="ARBA00001946"/>
    </source>
</evidence>
<evidence type="ECO:0000256" key="3">
    <source>
        <dbReference type="ARBA" id="ARBA00022801"/>
    </source>
</evidence>
<keyword evidence="7" id="KW-1185">Reference proteome</keyword>
<evidence type="ECO:0000256" key="4">
    <source>
        <dbReference type="ARBA" id="ARBA00022842"/>
    </source>
</evidence>
<dbReference type="InterPro" id="IPR004808">
    <property type="entry name" value="AP_endonuc_1"/>
</dbReference>
<dbReference type="PANTHER" id="PTHR22748:SF11">
    <property type="entry name" value="OS07G0184032 PROTEIN"/>
    <property type="match status" value="1"/>
</dbReference>
<evidence type="ECO:0000313" key="5">
    <source>
        <dbReference type="EMBL" id="KRG98941.1"/>
    </source>
</evidence>
<sequence length="121" mass="13940">MKILSQNVRGLGEKFMWRAIRECLIQEEVKFTCFQETKMESVSKQLCSALWGDGKCEWRESPAINLAGGLLCIWSKELMKVTMTFIGKGYMGVQRVWTEGNIPCLIINIYAPCKAEEKRRQ</sequence>